<dbReference type="InterPro" id="IPR036390">
    <property type="entry name" value="WH_DNA-bd_sf"/>
</dbReference>
<dbReference type="Gene3D" id="3.40.1410.10">
    <property type="entry name" value="Chorismate lyase-like"/>
    <property type="match status" value="1"/>
</dbReference>
<dbReference type="Proteomes" id="UP000542776">
    <property type="component" value="Unassembled WGS sequence"/>
</dbReference>
<evidence type="ECO:0000313" key="5">
    <source>
        <dbReference type="EMBL" id="MBB3998633.1"/>
    </source>
</evidence>
<dbReference type="AlphaFoldDB" id="A0A7W6H4X6"/>
<comment type="caution">
    <text evidence="5">The sequence shown here is derived from an EMBL/GenBank/DDBJ whole genome shotgun (WGS) entry which is preliminary data.</text>
</comment>
<gene>
    <name evidence="5" type="ORF">GGR04_002481</name>
</gene>
<evidence type="ECO:0000256" key="1">
    <source>
        <dbReference type="ARBA" id="ARBA00023015"/>
    </source>
</evidence>
<accession>A0A7W6H4X6</accession>
<dbReference type="InterPro" id="IPR028978">
    <property type="entry name" value="Chorismate_lyase_/UTRA_dom_sf"/>
</dbReference>
<dbReference type="InterPro" id="IPR036388">
    <property type="entry name" value="WH-like_DNA-bd_sf"/>
</dbReference>
<dbReference type="GO" id="GO:0003700">
    <property type="term" value="F:DNA-binding transcription factor activity"/>
    <property type="evidence" value="ECO:0007669"/>
    <property type="project" value="InterPro"/>
</dbReference>
<feature type="domain" description="HTH gntR-type" evidence="4">
    <location>
        <begin position="8"/>
        <end position="74"/>
    </location>
</feature>
<dbReference type="GO" id="GO:0045892">
    <property type="term" value="P:negative regulation of DNA-templated transcription"/>
    <property type="evidence" value="ECO:0007669"/>
    <property type="project" value="TreeGrafter"/>
</dbReference>
<keyword evidence="2" id="KW-0238">DNA-binding</keyword>
<dbReference type="EMBL" id="JACIEK010000006">
    <property type="protein sequence ID" value="MBB3998633.1"/>
    <property type="molecule type" value="Genomic_DNA"/>
</dbReference>
<evidence type="ECO:0000256" key="3">
    <source>
        <dbReference type="ARBA" id="ARBA00023163"/>
    </source>
</evidence>
<dbReference type="RefSeq" id="WP_183200173.1">
    <property type="nucleotide sequence ID" value="NZ_JACIEK010000006.1"/>
</dbReference>
<dbReference type="PRINTS" id="PR00035">
    <property type="entry name" value="HTHGNTR"/>
</dbReference>
<proteinExistence type="predicted"/>
<dbReference type="PANTHER" id="PTHR44846">
    <property type="entry name" value="MANNOSYL-D-GLYCERATE TRANSPORT/METABOLISM SYSTEM REPRESSOR MNGR-RELATED"/>
    <property type="match status" value="1"/>
</dbReference>
<dbReference type="GO" id="GO:0003677">
    <property type="term" value="F:DNA binding"/>
    <property type="evidence" value="ECO:0007669"/>
    <property type="project" value="UniProtKB-KW"/>
</dbReference>
<dbReference type="SUPFAM" id="SSF64288">
    <property type="entry name" value="Chorismate lyase-like"/>
    <property type="match status" value="1"/>
</dbReference>
<keyword evidence="6" id="KW-1185">Reference proteome</keyword>
<sequence>METIEDGMARWRRVADLLRAGIRDGSLAGRLPPELELAERFGVNRHTLRRAIATLARDGLLRAEQGRGTFVNAAPARLVYPVGARTRFSENVLAQSREPGGRLIRADRVRADATTAGHLDCRPGDTLHRLETLHVADGVPLSVATSWFSADRFPGIVQAYAECGSVTQALRQQGLEDYRRRETRVTAERLSPVDAEHLAASPDGTVLVSFAIDVDADDRPVQLLRTRFHADRMELVFRH</sequence>
<dbReference type="SMART" id="SM00866">
    <property type="entry name" value="UTRA"/>
    <property type="match status" value="1"/>
</dbReference>
<keyword evidence="1" id="KW-0805">Transcription regulation</keyword>
<dbReference type="InterPro" id="IPR011663">
    <property type="entry name" value="UTRA"/>
</dbReference>
<keyword evidence="3" id="KW-0804">Transcription</keyword>
<dbReference type="Pfam" id="PF00392">
    <property type="entry name" value="GntR"/>
    <property type="match status" value="1"/>
</dbReference>
<dbReference type="PROSITE" id="PS50949">
    <property type="entry name" value="HTH_GNTR"/>
    <property type="match status" value="1"/>
</dbReference>
<name>A0A7W6H4X6_9HYPH</name>
<evidence type="ECO:0000259" key="4">
    <source>
        <dbReference type="PROSITE" id="PS50949"/>
    </source>
</evidence>
<protein>
    <submittedName>
        <fullName evidence="5">GntR family phosphonate transport system transcriptional regulator</fullName>
    </submittedName>
</protein>
<dbReference type="InterPro" id="IPR050679">
    <property type="entry name" value="Bact_HTH_transcr_reg"/>
</dbReference>
<evidence type="ECO:0000256" key="2">
    <source>
        <dbReference type="ARBA" id="ARBA00023125"/>
    </source>
</evidence>
<dbReference type="CDD" id="cd07377">
    <property type="entry name" value="WHTH_GntR"/>
    <property type="match status" value="1"/>
</dbReference>
<dbReference type="InterPro" id="IPR012702">
    <property type="entry name" value="CP_lyase_PhnF"/>
</dbReference>
<reference evidence="5 6" key="1">
    <citation type="submission" date="2020-08" db="EMBL/GenBank/DDBJ databases">
        <title>Genomic Encyclopedia of Type Strains, Phase IV (KMG-IV): sequencing the most valuable type-strain genomes for metagenomic binning, comparative biology and taxonomic classification.</title>
        <authorList>
            <person name="Goeker M."/>
        </authorList>
    </citation>
    <scope>NUCLEOTIDE SEQUENCE [LARGE SCALE GENOMIC DNA]</scope>
    <source>
        <strain evidence="5 6">DSM 102238</strain>
    </source>
</reference>
<organism evidence="5 6">
    <name type="scientific">Aureimonas pseudogalii</name>
    <dbReference type="NCBI Taxonomy" id="1744844"/>
    <lineage>
        <taxon>Bacteria</taxon>
        <taxon>Pseudomonadati</taxon>
        <taxon>Pseudomonadota</taxon>
        <taxon>Alphaproteobacteria</taxon>
        <taxon>Hyphomicrobiales</taxon>
        <taxon>Aurantimonadaceae</taxon>
        <taxon>Aureimonas</taxon>
    </lineage>
</organism>
<dbReference type="NCBIfam" id="TIGR02325">
    <property type="entry name" value="C_P_lyase_phnF"/>
    <property type="match status" value="1"/>
</dbReference>
<evidence type="ECO:0000313" key="6">
    <source>
        <dbReference type="Proteomes" id="UP000542776"/>
    </source>
</evidence>
<dbReference type="Gene3D" id="1.10.10.10">
    <property type="entry name" value="Winged helix-like DNA-binding domain superfamily/Winged helix DNA-binding domain"/>
    <property type="match status" value="1"/>
</dbReference>
<dbReference type="InterPro" id="IPR000524">
    <property type="entry name" value="Tscrpt_reg_HTH_GntR"/>
</dbReference>
<dbReference type="Pfam" id="PF07702">
    <property type="entry name" value="UTRA"/>
    <property type="match status" value="1"/>
</dbReference>
<dbReference type="SUPFAM" id="SSF46785">
    <property type="entry name" value="Winged helix' DNA-binding domain"/>
    <property type="match status" value="1"/>
</dbReference>
<dbReference type="SMART" id="SM00345">
    <property type="entry name" value="HTH_GNTR"/>
    <property type="match status" value="1"/>
</dbReference>
<dbReference type="PANTHER" id="PTHR44846:SF1">
    <property type="entry name" value="MANNOSYL-D-GLYCERATE TRANSPORT_METABOLISM SYSTEM REPRESSOR MNGR-RELATED"/>
    <property type="match status" value="1"/>
</dbReference>